<protein>
    <submittedName>
        <fullName evidence="2">Uncharacterized protein</fullName>
    </submittedName>
</protein>
<feature type="compositionally biased region" description="Basic residues" evidence="1">
    <location>
        <begin position="287"/>
        <end position="296"/>
    </location>
</feature>
<feature type="compositionally biased region" description="Low complexity" evidence="1">
    <location>
        <begin position="7"/>
        <end position="20"/>
    </location>
</feature>
<proteinExistence type="predicted"/>
<feature type="compositionally biased region" description="Polar residues" evidence="1">
    <location>
        <begin position="181"/>
        <end position="201"/>
    </location>
</feature>
<feature type="non-terminal residue" evidence="2">
    <location>
        <position position="475"/>
    </location>
</feature>
<feature type="compositionally biased region" description="Pro residues" evidence="1">
    <location>
        <begin position="123"/>
        <end position="136"/>
    </location>
</feature>
<accession>A0A4Y9XVT9</accession>
<feature type="compositionally biased region" description="Acidic residues" evidence="1">
    <location>
        <begin position="438"/>
        <end position="448"/>
    </location>
</feature>
<comment type="caution">
    <text evidence="2">The sequence shown here is derived from an EMBL/GenBank/DDBJ whole genome shotgun (WGS) entry which is preliminary data.</text>
</comment>
<dbReference type="OrthoDB" id="303107at2759"/>
<feature type="compositionally biased region" description="Basic and acidic residues" evidence="1">
    <location>
        <begin position="202"/>
        <end position="221"/>
    </location>
</feature>
<name>A0A4Y9XVT9_9AGAM</name>
<gene>
    <name evidence="2" type="ORF">EVG20_g9778</name>
</gene>
<evidence type="ECO:0000313" key="2">
    <source>
        <dbReference type="EMBL" id="TFY54256.1"/>
    </source>
</evidence>
<feature type="region of interest" description="Disordered" evidence="1">
    <location>
        <begin position="435"/>
        <end position="475"/>
    </location>
</feature>
<dbReference type="Proteomes" id="UP000298327">
    <property type="component" value="Unassembled WGS sequence"/>
</dbReference>
<feature type="region of interest" description="Disordered" evidence="1">
    <location>
        <begin position="270"/>
        <end position="361"/>
    </location>
</feature>
<keyword evidence="3" id="KW-1185">Reference proteome</keyword>
<dbReference type="EMBL" id="SEOQ01001048">
    <property type="protein sequence ID" value="TFY54256.1"/>
    <property type="molecule type" value="Genomic_DNA"/>
</dbReference>
<feature type="region of interest" description="Disordered" evidence="1">
    <location>
        <begin position="376"/>
        <end position="418"/>
    </location>
</feature>
<dbReference type="AlphaFoldDB" id="A0A4Y9XVT9"/>
<sequence length="475" mass="52270">MTRRTTKSTALSTPAASTPARDLSDLPPSDDPFHADVALLRRQWKWAAFSQFFYTFATLLAMDDVTLTDVEDDLTRSTSIVLPRIMVRLLYTLSPDRRLSLDNWQTSLRKQYYKRDPQANPIGPEPIVPSPSPSPEPPEEKPQPDSVPEDSAKTEPQQSAELSAGAVPAEGQADHADLSVAPSTKEPTAEPSFSSAETELQSIKEETRPSSMEKADADYSQESKDWLQLSMLEKLDSMWLLTEWQFQKPQRVRQLMKDDDDTAQWPTAFGCKEFRPAPLDLSNAKRPAAKSKKAKRPSPVDEEAFVSDIAPSPKKRKAAAPAQPKTPPRNARTRRQATMTAEETPSGRGSRAAKTQANLKLDKQAKELAELKRLAAMESKQRNGRRGSGVGLGAVDDDEDEEGAGLRSGPRKRRAALAATAVGTRVSARLRGAREAEAEWQEVPEDWLMEGVESTGEGETEQPETNGKGKGKAKA</sequence>
<evidence type="ECO:0000313" key="3">
    <source>
        <dbReference type="Proteomes" id="UP000298327"/>
    </source>
</evidence>
<feature type="region of interest" description="Disordered" evidence="1">
    <location>
        <begin position="112"/>
        <end position="221"/>
    </location>
</feature>
<feature type="region of interest" description="Disordered" evidence="1">
    <location>
        <begin position="1"/>
        <end position="27"/>
    </location>
</feature>
<evidence type="ECO:0000256" key="1">
    <source>
        <dbReference type="SAM" id="MobiDB-lite"/>
    </source>
</evidence>
<dbReference type="STRING" id="205917.A0A4Y9XVT9"/>
<organism evidence="2 3">
    <name type="scientific">Dentipellis fragilis</name>
    <dbReference type="NCBI Taxonomy" id="205917"/>
    <lineage>
        <taxon>Eukaryota</taxon>
        <taxon>Fungi</taxon>
        <taxon>Dikarya</taxon>
        <taxon>Basidiomycota</taxon>
        <taxon>Agaricomycotina</taxon>
        <taxon>Agaricomycetes</taxon>
        <taxon>Russulales</taxon>
        <taxon>Hericiaceae</taxon>
        <taxon>Dentipellis</taxon>
    </lineage>
</organism>
<reference evidence="2 3" key="1">
    <citation type="submission" date="2019-02" db="EMBL/GenBank/DDBJ databases">
        <title>Genome sequencing of the rare red list fungi Dentipellis fragilis.</title>
        <authorList>
            <person name="Buettner E."/>
            <person name="Kellner H."/>
        </authorList>
    </citation>
    <scope>NUCLEOTIDE SEQUENCE [LARGE SCALE GENOMIC DNA]</scope>
    <source>
        <strain evidence="2 3">DSM 105465</strain>
    </source>
</reference>